<keyword evidence="2" id="KW-1185">Reference proteome</keyword>
<dbReference type="Gene3D" id="2.60.40.1900">
    <property type="entry name" value="Beta-microseminoprotein (PSP94) domain"/>
    <property type="match status" value="1"/>
</dbReference>
<dbReference type="EMBL" id="UYJE01007424">
    <property type="protein sequence ID" value="VDI54701.1"/>
    <property type="molecule type" value="Genomic_DNA"/>
</dbReference>
<sequence>MPTMDTTECAYRNVTLPLGQTLTNYDDCLELRCLKDGSMSICGIGIHAGVFVPPNGCAISRGDKCAFEFVSARDHTLKCEAEIFG</sequence>
<organism evidence="1 2">
    <name type="scientific">Mytilus galloprovincialis</name>
    <name type="common">Mediterranean mussel</name>
    <dbReference type="NCBI Taxonomy" id="29158"/>
    <lineage>
        <taxon>Eukaryota</taxon>
        <taxon>Metazoa</taxon>
        <taxon>Spiralia</taxon>
        <taxon>Lophotrochozoa</taxon>
        <taxon>Mollusca</taxon>
        <taxon>Bivalvia</taxon>
        <taxon>Autobranchia</taxon>
        <taxon>Pteriomorphia</taxon>
        <taxon>Mytilida</taxon>
        <taxon>Mytiloidea</taxon>
        <taxon>Mytilidae</taxon>
        <taxon>Mytilinae</taxon>
        <taxon>Mytilus</taxon>
    </lineage>
</organism>
<dbReference type="Proteomes" id="UP000596742">
    <property type="component" value="Unassembled WGS sequence"/>
</dbReference>
<name>A0A8B6FSH3_MYTGA</name>
<protein>
    <submittedName>
        <fullName evidence="1">Uncharacterized protein</fullName>
    </submittedName>
</protein>
<gene>
    <name evidence="1" type="ORF">MGAL_10B018452</name>
</gene>
<proteinExistence type="predicted"/>
<dbReference type="OrthoDB" id="6190570at2759"/>
<evidence type="ECO:0000313" key="2">
    <source>
        <dbReference type="Proteomes" id="UP000596742"/>
    </source>
</evidence>
<dbReference type="AlphaFoldDB" id="A0A8B6FSH3"/>
<evidence type="ECO:0000313" key="1">
    <source>
        <dbReference type="EMBL" id="VDI54701.1"/>
    </source>
</evidence>
<reference evidence="1" key="1">
    <citation type="submission" date="2018-11" db="EMBL/GenBank/DDBJ databases">
        <authorList>
            <person name="Alioto T."/>
            <person name="Alioto T."/>
        </authorList>
    </citation>
    <scope>NUCLEOTIDE SEQUENCE</scope>
</reference>
<comment type="caution">
    <text evidence="1">The sequence shown here is derived from an EMBL/GenBank/DDBJ whole genome shotgun (WGS) entry which is preliminary data.</text>
</comment>
<accession>A0A8B6FSH3</accession>